<dbReference type="AlphaFoldDB" id="A0A2A5QYS0"/>
<dbReference type="GO" id="GO:0004553">
    <property type="term" value="F:hydrolase activity, hydrolyzing O-glycosyl compounds"/>
    <property type="evidence" value="ECO:0007669"/>
    <property type="project" value="InterPro"/>
</dbReference>
<dbReference type="InterPro" id="IPR017853">
    <property type="entry name" value="GH"/>
</dbReference>
<feature type="domain" description="PKD" evidence="3">
    <location>
        <begin position="85"/>
        <end position="163"/>
    </location>
</feature>
<dbReference type="RefSeq" id="WP_097380917.1">
    <property type="nucleotide sequence ID" value="NZ_NXNI01000001.1"/>
</dbReference>
<dbReference type="PROSITE" id="PS50093">
    <property type="entry name" value="PKD"/>
    <property type="match status" value="1"/>
</dbReference>
<dbReference type="CDD" id="cd12215">
    <property type="entry name" value="ChiC_BD"/>
    <property type="match status" value="1"/>
</dbReference>
<accession>A0A2A5QYS0</accession>
<name>A0A2A5QYS0_9EURY</name>
<dbReference type="Pfam" id="PF18911">
    <property type="entry name" value="PKD_4"/>
    <property type="match status" value="1"/>
</dbReference>
<keyword evidence="1" id="KW-0378">Hydrolase</keyword>
<dbReference type="InterPro" id="IPR001223">
    <property type="entry name" value="Glyco_hydro18_cat"/>
</dbReference>
<dbReference type="PANTHER" id="PTHR42976">
    <property type="entry name" value="BIFUNCTIONAL CHITINASE/LYSOZYME-RELATED"/>
    <property type="match status" value="1"/>
</dbReference>
<dbReference type="PROSITE" id="PS51910">
    <property type="entry name" value="GH18_2"/>
    <property type="match status" value="1"/>
</dbReference>
<proteinExistence type="predicted"/>
<dbReference type="SUPFAM" id="SSF51445">
    <property type="entry name" value="(Trans)glycosidases"/>
    <property type="match status" value="1"/>
</dbReference>
<dbReference type="InterPro" id="IPR022409">
    <property type="entry name" value="PKD/Chitinase_dom"/>
</dbReference>
<dbReference type="Pfam" id="PF00704">
    <property type="entry name" value="Glyco_hydro_18"/>
    <property type="match status" value="1"/>
</dbReference>
<dbReference type="InterPro" id="IPR013783">
    <property type="entry name" value="Ig-like_fold"/>
</dbReference>
<dbReference type="Gene3D" id="3.20.20.80">
    <property type="entry name" value="Glycosidases"/>
    <property type="match status" value="1"/>
</dbReference>
<dbReference type="OrthoDB" id="8638at2157"/>
<dbReference type="GO" id="GO:0005975">
    <property type="term" value="P:carbohydrate metabolic process"/>
    <property type="evidence" value="ECO:0007669"/>
    <property type="project" value="InterPro"/>
</dbReference>
<dbReference type="Gene3D" id="2.10.10.20">
    <property type="entry name" value="Carbohydrate-binding module superfamily 5/12"/>
    <property type="match status" value="1"/>
</dbReference>
<dbReference type="InterPro" id="IPR052750">
    <property type="entry name" value="GH18_Chitinase"/>
</dbReference>
<evidence type="ECO:0000313" key="5">
    <source>
        <dbReference type="EMBL" id="PCR91986.1"/>
    </source>
</evidence>
<dbReference type="InterPro" id="IPR000601">
    <property type="entry name" value="PKD_dom"/>
</dbReference>
<sequence length="456" mass="48856">MKRSRRNVLRTASTLSAIVAGVGVGTAAAAQEYPEWEPDAVYTSGDRVVHDGAVWEAQWWTRGNEPGEGGEWGPWDEIEASDPGPTASIAVSDATPDPGTDVRFDGTDSDGEIVAYAWALGDGTTAEGGVVTHAYDDDGEYEVTLTVETDDGDSDSTATTIHVGGRDGITVDGAFAPYQGTWGDLVDGTLSADTDRVVVSFLGDATADGDINSGWLTGCNQGSCDQQPLSTYESEIQTLQDEGIEVWLSIGGWEGRTVARDADSATELKDAYAEILDTFGVTHIDIDDENAHRRDQPIYELRNEALALLQDERPQVTVGYTVPADENGIANSSHAQARTWVRDAAEKGVDLAYVNIMTMVMSPTTYDKIVSACEGTVAFLDETYPDKSTAECWAMLGNTPDVSEESITPDVARDIVDFAADRGMGLVSYWALHNDPDGTFSEIYSDFEGGSTDHPA</sequence>
<evidence type="ECO:0000259" key="3">
    <source>
        <dbReference type="PROSITE" id="PS50093"/>
    </source>
</evidence>
<dbReference type="InterPro" id="IPR036573">
    <property type="entry name" value="CBM_sf_5/12"/>
</dbReference>
<keyword evidence="6" id="KW-1185">Reference proteome</keyword>
<dbReference type="SMART" id="SM00495">
    <property type="entry name" value="ChtBD3"/>
    <property type="match status" value="1"/>
</dbReference>
<dbReference type="PROSITE" id="PS51318">
    <property type="entry name" value="TAT"/>
    <property type="match status" value="1"/>
</dbReference>
<dbReference type="PANTHER" id="PTHR42976:SF1">
    <property type="entry name" value="GH18 DOMAIN-CONTAINING PROTEIN-RELATED"/>
    <property type="match status" value="1"/>
</dbReference>
<evidence type="ECO:0000256" key="2">
    <source>
        <dbReference type="SAM" id="MobiDB-lite"/>
    </source>
</evidence>
<dbReference type="CDD" id="cd00146">
    <property type="entry name" value="PKD"/>
    <property type="match status" value="1"/>
</dbReference>
<reference evidence="5 6" key="1">
    <citation type="submission" date="2017-09" db="EMBL/GenBank/DDBJ databases">
        <title>Genome sequences of Natrinema ejinorence JCM 13890T.</title>
        <authorList>
            <person name="Roh S.W."/>
            <person name="Kim Y.B."/>
            <person name="Kim J.Y."/>
        </authorList>
    </citation>
    <scope>NUCLEOTIDE SEQUENCE [LARGE SCALE GENOMIC DNA]</scope>
    <source>
        <strain evidence="5 6">JCM 13890</strain>
    </source>
</reference>
<dbReference type="InterPro" id="IPR006311">
    <property type="entry name" value="TAT_signal"/>
</dbReference>
<feature type="region of interest" description="Disordered" evidence="2">
    <location>
        <begin position="62"/>
        <end position="83"/>
    </location>
</feature>
<evidence type="ECO:0000313" key="6">
    <source>
        <dbReference type="Proteomes" id="UP000219689"/>
    </source>
</evidence>
<dbReference type="Gene3D" id="2.60.40.10">
    <property type="entry name" value="Immunoglobulins"/>
    <property type="match status" value="1"/>
</dbReference>
<dbReference type="Proteomes" id="UP000219689">
    <property type="component" value="Unassembled WGS sequence"/>
</dbReference>
<dbReference type="InterPro" id="IPR003610">
    <property type="entry name" value="CBM5/12"/>
</dbReference>
<dbReference type="Pfam" id="PF02839">
    <property type="entry name" value="CBM_5_12"/>
    <property type="match status" value="1"/>
</dbReference>
<evidence type="ECO:0000256" key="1">
    <source>
        <dbReference type="ARBA" id="ARBA00022801"/>
    </source>
</evidence>
<dbReference type="SUPFAM" id="SSF49299">
    <property type="entry name" value="PKD domain"/>
    <property type="match status" value="1"/>
</dbReference>
<dbReference type="GO" id="GO:0030246">
    <property type="term" value="F:carbohydrate binding"/>
    <property type="evidence" value="ECO:0007669"/>
    <property type="project" value="InterPro"/>
</dbReference>
<feature type="domain" description="GH18" evidence="4">
    <location>
        <begin position="173"/>
        <end position="451"/>
    </location>
</feature>
<dbReference type="SMART" id="SM00089">
    <property type="entry name" value="PKD"/>
    <property type="match status" value="1"/>
</dbReference>
<dbReference type="InterPro" id="IPR035986">
    <property type="entry name" value="PKD_dom_sf"/>
</dbReference>
<protein>
    <submittedName>
        <fullName evidence="5">PKD domain-containing protein</fullName>
    </submittedName>
</protein>
<dbReference type="EMBL" id="NXNI01000001">
    <property type="protein sequence ID" value="PCR91986.1"/>
    <property type="molecule type" value="Genomic_DNA"/>
</dbReference>
<gene>
    <name evidence="5" type="ORF">CP557_16530</name>
</gene>
<dbReference type="SUPFAM" id="SSF51055">
    <property type="entry name" value="Carbohydrate binding domain"/>
    <property type="match status" value="1"/>
</dbReference>
<dbReference type="GO" id="GO:0005576">
    <property type="term" value="C:extracellular region"/>
    <property type="evidence" value="ECO:0007669"/>
    <property type="project" value="InterPro"/>
</dbReference>
<comment type="caution">
    <text evidence="5">The sequence shown here is derived from an EMBL/GenBank/DDBJ whole genome shotgun (WGS) entry which is preliminary data.</text>
</comment>
<evidence type="ECO:0000259" key="4">
    <source>
        <dbReference type="PROSITE" id="PS51910"/>
    </source>
</evidence>
<organism evidence="5 6">
    <name type="scientific">Natrinema ejinorense</name>
    <dbReference type="NCBI Taxonomy" id="373386"/>
    <lineage>
        <taxon>Archaea</taxon>
        <taxon>Methanobacteriati</taxon>
        <taxon>Methanobacteriota</taxon>
        <taxon>Stenosarchaea group</taxon>
        <taxon>Halobacteria</taxon>
        <taxon>Halobacteriales</taxon>
        <taxon>Natrialbaceae</taxon>
        <taxon>Natrinema</taxon>
    </lineage>
</organism>